<evidence type="ECO:0000313" key="1">
    <source>
        <dbReference type="Proteomes" id="UP000000437"/>
    </source>
</evidence>
<protein>
    <submittedName>
        <fullName evidence="2">G-protein coupled receptor 4-like</fullName>
    </submittedName>
</protein>
<dbReference type="Proteomes" id="UP000000437">
    <property type="component" value="Chromosome 7"/>
</dbReference>
<keyword evidence="1" id="KW-1185">Reference proteome</keyword>
<sequence>MSINVTDMVQLEHSMTNSQQMTYAETPAEMTTPGQLNHLNWLIEGLNWTSVKHAFCASRSEMMLIWIIFFIDVLVLSLAICGLCYMLRSNHALPVFVINLFACDIIQICFKPFLHICSMNAFIFFIFYIYIMSIVVNIGFMVCISMERYVMIKYPVWYRLHHTSRNSLLICLFVWASAVGFMIINVTVAFKWNLEHSFILAVFLFLLPYPVVVFSFVGSWRALSPSISVSPDEKKRILRILALVLFSYTVLFMPCIVQNSIFAVSFELGLSGYYQRLHSVAGFLLYLNPLADSLLYVFVCKDANRMLRCSCCKEQSENHV</sequence>
<organism evidence="1 2">
    <name type="scientific">Danio rerio</name>
    <name type="common">Zebrafish</name>
    <name type="synonym">Brachydanio rerio</name>
    <dbReference type="NCBI Taxonomy" id="7955"/>
    <lineage>
        <taxon>Eukaryota</taxon>
        <taxon>Metazoa</taxon>
        <taxon>Chordata</taxon>
        <taxon>Craniata</taxon>
        <taxon>Vertebrata</taxon>
        <taxon>Euteleostomi</taxon>
        <taxon>Actinopterygii</taxon>
        <taxon>Neopterygii</taxon>
        <taxon>Teleostei</taxon>
        <taxon>Ostariophysi</taxon>
        <taxon>Cypriniformes</taxon>
        <taxon>Danionidae</taxon>
        <taxon>Danioninae</taxon>
        <taxon>Danio</taxon>
    </lineage>
</organism>
<reference evidence="2" key="1">
    <citation type="submission" date="2025-08" db="UniProtKB">
        <authorList>
            <consortium name="RefSeq"/>
        </authorList>
    </citation>
    <scope>IDENTIFICATION</scope>
    <source>
        <strain evidence="2">Tuebingen</strain>
        <tissue evidence="2">Fibroblasts and whole tissue</tissue>
    </source>
</reference>
<accession>A0AC58G4K0</accession>
<proteinExistence type="predicted"/>
<evidence type="ECO:0000313" key="2">
    <source>
        <dbReference type="RefSeq" id="XP_073764659.1"/>
    </source>
</evidence>
<name>A0AC58G4K0_DANRE</name>
<gene>
    <name evidence="2" type="primary">LOC141375374</name>
</gene>
<dbReference type="RefSeq" id="XP_073764659.1">
    <property type="nucleotide sequence ID" value="XM_073908558.1"/>
</dbReference>